<feature type="transmembrane region" description="Helical" evidence="6">
    <location>
        <begin position="93"/>
        <end position="112"/>
    </location>
</feature>
<accession>A0A831TCJ8</accession>
<keyword evidence="4 6" id="KW-1133">Transmembrane helix</keyword>
<evidence type="ECO:0000256" key="1">
    <source>
        <dbReference type="ARBA" id="ARBA00004651"/>
    </source>
</evidence>
<dbReference type="InterPro" id="IPR032694">
    <property type="entry name" value="CopC/D"/>
</dbReference>
<sequence>MDWVWAAIRWVHLVAAIAWIGGQLFLVLVLLPVLRRALPPAQRTLIVAQLGQRFAVVSWISLGLLLVTGFLNGERRGVAWESLPAAQSTYGQVLFAKLCLVAAVIALTLLHGQILGPRITRLASVASIGGPDAETHRRRLARLSIIVSGTNLLLNLAIVYLAARLVS</sequence>
<feature type="transmembrane region" description="Helical" evidence="6">
    <location>
        <begin position="143"/>
        <end position="163"/>
    </location>
</feature>
<evidence type="ECO:0000256" key="2">
    <source>
        <dbReference type="ARBA" id="ARBA00022475"/>
    </source>
</evidence>
<evidence type="ECO:0000256" key="4">
    <source>
        <dbReference type="ARBA" id="ARBA00022989"/>
    </source>
</evidence>
<gene>
    <name evidence="8" type="ORF">ENP34_11555</name>
</gene>
<evidence type="ECO:0000256" key="6">
    <source>
        <dbReference type="SAM" id="Phobius"/>
    </source>
</evidence>
<protein>
    <submittedName>
        <fullName evidence="8">DUF4149 domain-containing protein</fullName>
    </submittedName>
</protein>
<feature type="transmembrane region" description="Helical" evidence="6">
    <location>
        <begin position="12"/>
        <end position="34"/>
    </location>
</feature>
<feature type="transmembrane region" description="Helical" evidence="6">
    <location>
        <begin position="54"/>
        <end position="73"/>
    </location>
</feature>
<dbReference type="EMBL" id="DSIY01000267">
    <property type="protein sequence ID" value="HEG92053.1"/>
    <property type="molecule type" value="Genomic_DNA"/>
</dbReference>
<evidence type="ECO:0000256" key="3">
    <source>
        <dbReference type="ARBA" id="ARBA00022692"/>
    </source>
</evidence>
<dbReference type="PANTHER" id="PTHR34820">
    <property type="entry name" value="INNER MEMBRANE PROTEIN YEBZ"/>
    <property type="match status" value="1"/>
</dbReference>
<keyword evidence="2" id="KW-1003">Cell membrane</keyword>
<dbReference type="Pfam" id="PF05425">
    <property type="entry name" value="CopD"/>
    <property type="match status" value="1"/>
</dbReference>
<dbReference type="GO" id="GO:0005886">
    <property type="term" value="C:plasma membrane"/>
    <property type="evidence" value="ECO:0007669"/>
    <property type="project" value="UniProtKB-SubCell"/>
</dbReference>
<keyword evidence="5 6" id="KW-0472">Membrane</keyword>
<comment type="subcellular location">
    <subcellularLocation>
        <location evidence="1">Cell membrane</location>
        <topology evidence="1">Multi-pass membrane protein</topology>
    </subcellularLocation>
</comment>
<evidence type="ECO:0000259" key="7">
    <source>
        <dbReference type="Pfam" id="PF05425"/>
    </source>
</evidence>
<dbReference type="InterPro" id="IPR008457">
    <property type="entry name" value="Cu-R_CopD_dom"/>
</dbReference>
<name>A0A831TCJ8_9BACT</name>
<evidence type="ECO:0000256" key="5">
    <source>
        <dbReference type="ARBA" id="ARBA00023136"/>
    </source>
</evidence>
<reference evidence="8" key="1">
    <citation type="journal article" date="2020" name="mSystems">
        <title>Genome- and Community-Level Interaction Insights into Carbon Utilization and Element Cycling Functions of Hydrothermarchaeota in Hydrothermal Sediment.</title>
        <authorList>
            <person name="Zhou Z."/>
            <person name="Liu Y."/>
            <person name="Xu W."/>
            <person name="Pan J."/>
            <person name="Luo Z.H."/>
            <person name="Li M."/>
        </authorList>
    </citation>
    <scope>NUCLEOTIDE SEQUENCE [LARGE SCALE GENOMIC DNA]</scope>
    <source>
        <strain evidence="8">SpSt-210</strain>
    </source>
</reference>
<keyword evidence="3 6" id="KW-0812">Transmembrane</keyword>
<feature type="domain" description="Copper resistance protein D" evidence="7">
    <location>
        <begin position="49"/>
        <end position="153"/>
    </location>
</feature>
<dbReference type="PANTHER" id="PTHR34820:SF4">
    <property type="entry name" value="INNER MEMBRANE PROTEIN YEBZ"/>
    <property type="match status" value="1"/>
</dbReference>
<evidence type="ECO:0000313" key="8">
    <source>
        <dbReference type="EMBL" id="HEG92053.1"/>
    </source>
</evidence>
<dbReference type="GO" id="GO:0006825">
    <property type="term" value="P:copper ion transport"/>
    <property type="evidence" value="ECO:0007669"/>
    <property type="project" value="InterPro"/>
</dbReference>
<organism evidence="8">
    <name type="scientific">Thermorudis peleae</name>
    <dbReference type="NCBI Taxonomy" id="1382356"/>
    <lineage>
        <taxon>Bacteria</taxon>
        <taxon>Pseudomonadati</taxon>
        <taxon>Thermomicrobiota</taxon>
        <taxon>Thermomicrobia</taxon>
        <taxon>Thermomicrobia incertae sedis</taxon>
        <taxon>Thermorudis</taxon>
    </lineage>
</organism>
<dbReference type="AlphaFoldDB" id="A0A831TCJ8"/>
<comment type="caution">
    <text evidence="8">The sequence shown here is derived from an EMBL/GenBank/DDBJ whole genome shotgun (WGS) entry which is preliminary data.</text>
</comment>
<proteinExistence type="predicted"/>